<evidence type="ECO:0000256" key="1">
    <source>
        <dbReference type="ARBA" id="ARBA00001561"/>
    </source>
</evidence>
<dbReference type="STRING" id="1520.LF65_04462"/>
<dbReference type="Pfam" id="PF05257">
    <property type="entry name" value="CHAP"/>
    <property type="match status" value="1"/>
</dbReference>
<dbReference type="Gene3D" id="3.90.1720.10">
    <property type="entry name" value="endopeptidase domain like (from Nostoc punctiforme)"/>
    <property type="match status" value="1"/>
</dbReference>
<evidence type="ECO:0000259" key="5">
    <source>
        <dbReference type="PROSITE" id="PS51781"/>
    </source>
</evidence>
<feature type="domain" description="SH3b" evidence="5">
    <location>
        <begin position="176"/>
        <end position="238"/>
    </location>
</feature>
<evidence type="ECO:0000313" key="7">
    <source>
        <dbReference type="Proteomes" id="UP000031866"/>
    </source>
</evidence>
<protein>
    <recommendedName>
        <fullName evidence="2">N-acetylmuramoyl-L-alanine amidase</fullName>
        <ecNumber evidence="2">3.5.1.28</ecNumber>
    </recommendedName>
</protein>
<dbReference type="InterPro" id="IPR003646">
    <property type="entry name" value="SH3-like_bac-type"/>
</dbReference>
<evidence type="ECO:0000259" key="4">
    <source>
        <dbReference type="PROSITE" id="PS50911"/>
    </source>
</evidence>
<dbReference type="Proteomes" id="UP000031866">
    <property type="component" value="Chromosome"/>
</dbReference>
<evidence type="ECO:0000256" key="2">
    <source>
        <dbReference type="ARBA" id="ARBA00011901"/>
    </source>
</evidence>
<dbReference type="SMART" id="SM00287">
    <property type="entry name" value="SH3b"/>
    <property type="match status" value="1"/>
</dbReference>
<dbReference type="OrthoDB" id="1938689at2"/>
<gene>
    <name evidence="6" type="ORF">LF65_04462</name>
</gene>
<evidence type="ECO:0000256" key="3">
    <source>
        <dbReference type="SAM" id="SignalP"/>
    </source>
</evidence>
<dbReference type="PROSITE" id="PS50911">
    <property type="entry name" value="CHAP"/>
    <property type="match status" value="1"/>
</dbReference>
<dbReference type="GO" id="GO:0008745">
    <property type="term" value="F:N-acetylmuramoyl-L-alanine amidase activity"/>
    <property type="evidence" value="ECO:0007669"/>
    <property type="project" value="UniProtKB-EC"/>
</dbReference>
<dbReference type="KEGG" id="cbei:LF65_04462"/>
<dbReference type="SUPFAM" id="SSF54001">
    <property type="entry name" value="Cysteine proteinases"/>
    <property type="match status" value="1"/>
</dbReference>
<dbReference type="PROSITE" id="PS51781">
    <property type="entry name" value="SH3B"/>
    <property type="match status" value="1"/>
</dbReference>
<dbReference type="InterPro" id="IPR038765">
    <property type="entry name" value="Papain-like_cys_pep_sf"/>
</dbReference>
<dbReference type="EMBL" id="CP010086">
    <property type="protein sequence ID" value="AJH01000.1"/>
    <property type="molecule type" value="Genomic_DNA"/>
</dbReference>
<accession>A0A0B5QFA4</accession>
<keyword evidence="3" id="KW-0732">Signal</keyword>
<feature type="domain" description="Peptidase C51" evidence="4">
    <location>
        <begin position="29"/>
        <end position="157"/>
    </location>
</feature>
<dbReference type="EC" id="3.5.1.28" evidence="2"/>
<reference evidence="7" key="1">
    <citation type="submission" date="2014-12" db="EMBL/GenBank/DDBJ databases">
        <title>Genome sequence of Clostridium beijerinckii strain 59B.</title>
        <authorList>
            <person name="Little G.T."/>
            <person name="Minton N.P."/>
        </authorList>
    </citation>
    <scope>NUCLEOTIDE SEQUENCE [LARGE SCALE GENOMIC DNA]</scope>
    <source>
        <strain evidence="7">59B</strain>
    </source>
</reference>
<dbReference type="AlphaFoldDB" id="A0A0B5QFA4"/>
<name>A0A0B5QFA4_CLOBE</name>
<evidence type="ECO:0000313" key="6">
    <source>
        <dbReference type="EMBL" id="AJH01000.1"/>
    </source>
</evidence>
<feature type="chain" id="PRO_5002105528" description="N-acetylmuramoyl-L-alanine amidase" evidence="3">
    <location>
        <begin position="29"/>
        <end position="311"/>
    </location>
</feature>
<dbReference type="RefSeq" id="WP_041899046.1">
    <property type="nucleotide sequence ID" value="NZ_CP010086.2"/>
</dbReference>
<dbReference type="InterPro" id="IPR007921">
    <property type="entry name" value="CHAP_dom"/>
</dbReference>
<proteinExistence type="predicted"/>
<sequence length="311" mass="33890">MKKQLRKVMILAVSLLMLLGQTPNIVFAATSPNISSSAYNSENIFTQSGYKGQCTWFVWGRAYEKLGIKLNSQFYGNAKQWWNETTYPKGQTPAANSIAVFGNGSAGHVVFIESVSGDTIYFNEANYHVSKAYDGAEENQTVSAFKSRSANFLGFIYLQGNPSEPSDPTQSGFTYPNNAQVSGDFLYVRDSSGNIISGRRVDDGDKITVLDVSYSTQLALIEYPTPNGVRTGYVTNATNIIKYFNAGAWKNGSTSENVYDSNGNVIGSLSPGETATPLYRKNGKLSVVYNTSKGANTKSGFVVYNGGFNKY</sequence>
<comment type="catalytic activity">
    <reaction evidence="1">
        <text>Hydrolyzes the link between N-acetylmuramoyl residues and L-amino acid residues in certain cell-wall glycopeptides.</text>
        <dbReference type="EC" id="3.5.1.28"/>
    </reaction>
</comment>
<organism evidence="6 7">
    <name type="scientific">Clostridium beijerinckii</name>
    <name type="common">Clostridium MP</name>
    <dbReference type="NCBI Taxonomy" id="1520"/>
    <lineage>
        <taxon>Bacteria</taxon>
        <taxon>Bacillati</taxon>
        <taxon>Bacillota</taxon>
        <taxon>Clostridia</taxon>
        <taxon>Eubacteriales</taxon>
        <taxon>Clostridiaceae</taxon>
        <taxon>Clostridium</taxon>
    </lineage>
</organism>
<feature type="signal peptide" evidence="3">
    <location>
        <begin position="1"/>
        <end position="28"/>
    </location>
</feature>